<keyword evidence="5 6" id="KW-0732">Signal</keyword>
<organism evidence="8 9">
    <name type="scientific">Hansschlegelia plantiphila</name>
    <dbReference type="NCBI Taxonomy" id="374655"/>
    <lineage>
        <taxon>Bacteria</taxon>
        <taxon>Pseudomonadati</taxon>
        <taxon>Pseudomonadota</taxon>
        <taxon>Alphaproteobacteria</taxon>
        <taxon>Hyphomicrobiales</taxon>
        <taxon>Methylopilaceae</taxon>
        <taxon>Hansschlegelia</taxon>
    </lineage>
</organism>
<feature type="chain" id="PRO_5040997882" evidence="6">
    <location>
        <begin position="24"/>
        <end position="286"/>
    </location>
</feature>
<comment type="subcellular location">
    <subcellularLocation>
        <location evidence="1">Cell envelope</location>
    </subcellularLocation>
</comment>
<dbReference type="CDD" id="cd01146">
    <property type="entry name" value="FhuD"/>
    <property type="match status" value="1"/>
</dbReference>
<dbReference type="GO" id="GO:0030288">
    <property type="term" value="C:outer membrane-bounded periplasmic space"/>
    <property type="evidence" value="ECO:0007669"/>
    <property type="project" value="TreeGrafter"/>
</dbReference>
<evidence type="ECO:0000313" key="9">
    <source>
        <dbReference type="Proteomes" id="UP001143372"/>
    </source>
</evidence>
<accession>A0A9W6J0I5</accession>
<dbReference type="PRINTS" id="PR01715">
    <property type="entry name" value="FERRIBNDNGPP"/>
</dbReference>
<dbReference type="InterPro" id="IPR002491">
    <property type="entry name" value="ABC_transptr_periplasmic_BD"/>
</dbReference>
<evidence type="ECO:0000256" key="6">
    <source>
        <dbReference type="SAM" id="SignalP"/>
    </source>
</evidence>
<dbReference type="PROSITE" id="PS50983">
    <property type="entry name" value="FE_B12_PBP"/>
    <property type="match status" value="1"/>
</dbReference>
<dbReference type="GO" id="GO:1901678">
    <property type="term" value="P:iron coordination entity transport"/>
    <property type="evidence" value="ECO:0007669"/>
    <property type="project" value="UniProtKB-ARBA"/>
</dbReference>
<dbReference type="Pfam" id="PF01497">
    <property type="entry name" value="Peripla_BP_2"/>
    <property type="match status" value="1"/>
</dbReference>
<name>A0A9W6J0I5_9HYPH</name>
<dbReference type="PANTHER" id="PTHR30532:SF1">
    <property type="entry name" value="IRON(3+)-HYDROXAMATE-BINDING PROTEIN FHUD"/>
    <property type="match status" value="1"/>
</dbReference>
<dbReference type="AlphaFoldDB" id="A0A9W6J0I5"/>
<evidence type="ECO:0000313" key="8">
    <source>
        <dbReference type="EMBL" id="GLK68551.1"/>
    </source>
</evidence>
<sequence>MVNDWTRRSLLSAALALAGTARAQTAGPRVVVLDWALTELALLVGVTPAAVAEAPYYRTRVATPDLPAAVVDVGLRAQPNLALVASLKPDLIVRLRHYGPPQSRLAAIAPTLELSIYEADQRPYERSCEALATLGEACGAAGQTAFALARIDAALARARERLGAHDGRPVLIANFADDRRADVFGHGSLFQNALERIGLANAYAGPTNMWGFATLGLDRLARFEGARLVALSPGPPASLARSALWRALPAFEDVVVLPPVWVYGGLASMTRFATLLSDALAGSHAL</sequence>
<reference evidence="8" key="1">
    <citation type="journal article" date="2014" name="Int. J. Syst. Evol. Microbiol.">
        <title>Complete genome sequence of Corynebacterium casei LMG S-19264T (=DSM 44701T), isolated from a smear-ripened cheese.</title>
        <authorList>
            <consortium name="US DOE Joint Genome Institute (JGI-PGF)"/>
            <person name="Walter F."/>
            <person name="Albersmeier A."/>
            <person name="Kalinowski J."/>
            <person name="Ruckert C."/>
        </authorList>
    </citation>
    <scope>NUCLEOTIDE SEQUENCE</scope>
    <source>
        <strain evidence="8">VKM B-2347</strain>
    </source>
</reference>
<dbReference type="PANTHER" id="PTHR30532">
    <property type="entry name" value="IRON III DICITRATE-BINDING PERIPLASMIC PROTEIN"/>
    <property type="match status" value="1"/>
</dbReference>
<keyword evidence="4" id="KW-0410">Iron transport</keyword>
<keyword evidence="3" id="KW-0813">Transport</keyword>
<dbReference type="Gene3D" id="3.40.50.1980">
    <property type="entry name" value="Nitrogenase molybdenum iron protein domain"/>
    <property type="match status" value="2"/>
</dbReference>
<gene>
    <name evidence="8" type="ORF">GCM10008179_21890</name>
</gene>
<feature type="signal peptide" evidence="6">
    <location>
        <begin position="1"/>
        <end position="23"/>
    </location>
</feature>
<proteinExistence type="inferred from homology"/>
<dbReference type="EMBL" id="BSFI01000008">
    <property type="protein sequence ID" value="GLK68551.1"/>
    <property type="molecule type" value="Genomic_DNA"/>
</dbReference>
<evidence type="ECO:0000256" key="2">
    <source>
        <dbReference type="ARBA" id="ARBA00008814"/>
    </source>
</evidence>
<protein>
    <submittedName>
        <fullName evidence="8">ABC transporter substrate-binding protein</fullName>
    </submittedName>
</protein>
<dbReference type="Proteomes" id="UP001143372">
    <property type="component" value="Unassembled WGS sequence"/>
</dbReference>
<comment type="similarity">
    <text evidence="2">Belongs to the bacterial solute-binding protein 8 family.</text>
</comment>
<keyword evidence="9" id="KW-1185">Reference proteome</keyword>
<evidence type="ECO:0000259" key="7">
    <source>
        <dbReference type="PROSITE" id="PS50983"/>
    </source>
</evidence>
<keyword evidence="4" id="KW-0408">Iron</keyword>
<dbReference type="InterPro" id="IPR051313">
    <property type="entry name" value="Bact_iron-sidero_bind"/>
</dbReference>
<evidence type="ECO:0000256" key="5">
    <source>
        <dbReference type="ARBA" id="ARBA00022729"/>
    </source>
</evidence>
<reference evidence="8" key="2">
    <citation type="submission" date="2023-01" db="EMBL/GenBank/DDBJ databases">
        <authorList>
            <person name="Sun Q."/>
            <person name="Evtushenko L."/>
        </authorList>
    </citation>
    <scope>NUCLEOTIDE SEQUENCE</scope>
    <source>
        <strain evidence="8">VKM B-2347</strain>
    </source>
</reference>
<feature type="domain" description="Fe/B12 periplasmic-binding" evidence="7">
    <location>
        <begin position="29"/>
        <end position="284"/>
    </location>
</feature>
<evidence type="ECO:0000256" key="4">
    <source>
        <dbReference type="ARBA" id="ARBA00022496"/>
    </source>
</evidence>
<evidence type="ECO:0000256" key="1">
    <source>
        <dbReference type="ARBA" id="ARBA00004196"/>
    </source>
</evidence>
<keyword evidence="4" id="KW-0406">Ion transport</keyword>
<evidence type="ECO:0000256" key="3">
    <source>
        <dbReference type="ARBA" id="ARBA00022448"/>
    </source>
</evidence>
<dbReference type="SUPFAM" id="SSF53807">
    <property type="entry name" value="Helical backbone' metal receptor"/>
    <property type="match status" value="1"/>
</dbReference>
<comment type="caution">
    <text evidence="8">The sequence shown here is derived from an EMBL/GenBank/DDBJ whole genome shotgun (WGS) entry which is preliminary data.</text>
</comment>